<dbReference type="PROSITE" id="PS00028">
    <property type="entry name" value="ZINC_FINGER_C2H2_1"/>
    <property type="match status" value="2"/>
</dbReference>
<keyword evidence="3" id="KW-0862">Zinc</keyword>
<dbReference type="GO" id="GO:0005737">
    <property type="term" value="C:cytoplasm"/>
    <property type="evidence" value="ECO:0007669"/>
    <property type="project" value="TreeGrafter"/>
</dbReference>
<dbReference type="Proteomes" id="UP000800035">
    <property type="component" value="Unassembled WGS sequence"/>
</dbReference>
<evidence type="ECO:0000313" key="8">
    <source>
        <dbReference type="EMBL" id="KAF1950316.1"/>
    </source>
</evidence>
<evidence type="ECO:0000256" key="5">
    <source>
        <dbReference type="SAM" id="MobiDB-lite"/>
    </source>
</evidence>
<feature type="domain" description="C2H2-type" evidence="7">
    <location>
        <begin position="511"/>
        <end position="540"/>
    </location>
</feature>
<keyword evidence="2 4" id="KW-0863">Zinc-finger</keyword>
<dbReference type="EMBL" id="ML977027">
    <property type="protein sequence ID" value="KAF1950316.1"/>
    <property type="molecule type" value="Genomic_DNA"/>
</dbReference>
<evidence type="ECO:0000256" key="2">
    <source>
        <dbReference type="ARBA" id="ARBA00022771"/>
    </source>
</evidence>
<dbReference type="InterPro" id="IPR051964">
    <property type="entry name" value="Chaperone_stress_response"/>
</dbReference>
<organism evidence="8 9">
    <name type="scientific">Byssothecium circinans</name>
    <dbReference type="NCBI Taxonomy" id="147558"/>
    <lineage>
        <taxon>Eukaryota</taxon>
        <taxon>Fungi</taxon>
        <taxon>Dikarya</taxon>
        <taxon>Ascomycota</taxon>
        <taxon>Pezizomycotina</taxon>
        <taxon>Dothideomycetes</taxon>
        <taxon>Pleosporomycetidae</taxon>
        <taxon>Pleosporales</taxon>
        <taxon>Massarineae</taxon>
        <taxon>Massarinaceae</taxon>
        <taxon>Byssothecium</taxon>
    </lineage>
</organism>
<sequence>MGAQQSTEGAGAASNVEVKTSYYELLGVERTATDDEIKKAYRRKALELHPDRNYGDADRTTALFAEVQSAYEVLSDPQERSWYDAHEGDILRGASGSGDDNVHYEYNMPVTTADDIARMMGKFRGNVDFSDSPNGFYGFVRETFEQLAREEAHAADYEGVRIPDYPSFGHKADTHEDVVREFYAIWNGFATVKTFAWMDVYRTSEAADRRMRRLMEKENRKFREEGIRAFNDAVRTLVAFVRKRDPRYTPNKQSAEEAAKAQRDANKARAAKLRAAQVEKMMEEEAVPEWAKARDPEELIEESEEEEKEDIFECVACHKTFKSERQYDAHEKSKKHQKAVYALKKKMRKDNAHLNLDDDVVSSGIMTPMSADGSIEDTTAPEDPTDEIANEIEDMHLEDEGPDDDDSKQASTTATKDTPSTDPSSSDDDEYASRSDIEARLSSFRKPANAPDIHNEAPISTVPIPNHDSLAPDPLVAEPSAPAGKKMGAAAKKRAKKAAQQGSLDAQELKSTCAVCGAAFLSKTQLFQHLKDLGHAAPKTVPSGGGGKKKGKRK</sequence>
<dbReference type="SUPFAM" id="SSF46565">
    <property type="entry name" value="Chaperone J-domain"/>
    <property type="match status" value="1"/>
</dbReference>
<name>A0A6A5THP4_9PLEO</name>
<dbReference type="AlphaFoldDB" id="A0A6A5THP4"/>
<dbReference type="Pfam" id="PF21884">
    <property type="entry name" value="ZUO1-like_ZHD"/>
    <property type="match status" value="1"/>
</dbReference>
<evidence type="ECO:0000256" key="1">
    <source>
        <dbReference type="ARBA" id="ARBA00022723"/>
    </source>
</evidence>
<dbReference type="InterPro" id="IPR054076">
    <property type="entry name" value="ZUO1-like_ZHD"/>
</dbReference>
<keyword evidence="1" id="KW-0479">Metal-binding</keyword>
<evidence type="ECO:0000256" key="3">
    <source>
        <dbReference type="ARBA" id="ARBA00022833"/>
    </source>
</evidence>
<evidence type="ECO:0000313" key="9">
    <source>
        <dbReference type="Proteomes" id="UP000800035"/>
    </source>
</evidence>
<feature type="domain" description="C2H2-type" evidence="7">
    <location>
        <begin position="312"/>
        <end position="336"/>
    </location>
</feature>
<feature type="region of interest" description="Disordered" evidence="5">
    <location>
        <begin position="248"/>
        <end position="267"/>
    </location>
</feature>
<dbReference type="SUPFAM" id="SSF57667">
    <property type="entry name" value="beta-beta-alpha zinc fingers"/>
    <property type="match status" value="1"/>
</dbReference>
<feature type="region of interest" description="Disordered" evidence="5">
    <location>
        <begin position="363"/>
        <end position="507"/>
    </location>
</feature>
<dbReference type="InterPro" id="IPR001623">
    <property type="entry name" value="DnaJ_domain"/>
</dbReference>
<dbReference type="SMART" id="SM00355">
    <property type="entry name" value="ZnF_C2H2"/>
    <property type="match status" value="2"/>
</dbReference>
<dbReference type="OrthoDB" id="5894at2759"/>
<accession>A0A6A5THP4</accession>
<dbReference type="GO" id="GO:0008270">
    <property type="term" value="F:zinc ion binding"/>
    <property type="evidence" value="ECO:0007669"/>
    <property type="project" value="UniProtKB-KW"/>
</dbReference>
<feature type="compositionally biased region" description="Low complexity" evidence="5">
    <location>
        <begin position="410"/>
        <end position="424"/>
    </location>
</feature>
<evidence type="ECO:0000259" key="7">
    <source>
        <dbReference type="PROSITE" id="PS50157"/>
    </source>
</evidence>
<dbReference type="PRINTS" id="PR00625">
    <property type="entry name" value="JDOMAIN"/>
</dbReference>
<dbReference type="Pfam" id="PF00226">
    <property type="entry name" value="DnaJ"/>
    <property type="match status" value="1"/>
</dbReference>
<dbReference type="SMART" id="SM00271">
    <property type="entry name" value="DnaJ"/>
    <property type="match status" value="1"/>
</dbReference>
<evidence type="ECO:0000259" key="6">
    <source>
        <dbReference type="PROSITE" id="PS50076"/>
    </source>
</evidence>
<reference evidence="8" key="1">
    <citation type="journal article" date="2020" name="Stud. Mycol.">
        <title>101 Dothideomycetes genomes: a test case for predicting lifestyles and emergence of pathogens.</title>
        <authorList>
            <person name="Haridas S."/>
            <person name="Albert R."/>
            <person name="Binder M."/>
            <person name="Bloem J."/>
            <person name="Labutti K."/>
            <person name="Salamov A."/>
            <person name="Andreopoulos B."/>
            <person name="Baker S."/>
            <person name="Barry K."/>
            <person name="Bills G."/>
            <person name="Bluhm B."/>
            <person name="Cannon C."/>
            <person name="Castanera R."/>
            <person name="Culley D."/>
            <person name="Daum C."/>
            <person name="Ezra D."/>
            <person name="Gonzalez J."/>
            <person name="Henrissat B."/>
            <person name="Kuo A."/>
            <person name="Liang C."/>
            <person name="Lipzen A."/>
            <person name="Lutzoni F."/>
            <person name="Magnuson J."/>
            <person name="Mondo S."/>
            <person name="Nolan M."/>
            <person name="Ohm R."/>
            <person name="Pangilinan J."/>
            <person name="Park H.-J."/>
            <person name="Ramirez L."/>
            <person name="Alfaro M."/>
            <person name="Sun H."/>
            <person name="Tritt A."/>
            <person name="Yoshinaga Y."/>
            <person name="Zwiers L.-H."/>
            <person name="Turgeon B."/>
            <person name="Goodwin S."/>
            <person name="Spatafora J."/>
            <person name="Crous P."/>
            <person name="Grigoriev I."/>
        </authorList>
    </citation>
    <scope>NUCLEOTIDE SEQUENCE</scope>
    <source>
        <strain evidence="8">CBS 675.92</strain>
    </source>
</reference>
<dbReference type="CDD" id="cd06257">
    <property type="entry name" value="DnaJ"/>
    <property type="match status" value="1"/>
</dbReference>
<proteinExistence type="predicted"/>
<protein>
    <submittedName>
        <fullName evidence="8">DnaJ-domain-containing protein</fullName>
    </submittedName>
</protein>
<evidence type="ECO:0000256" key="4">
    <source>
        <dbReference type="PROSITE-ProRule" id="PRU00042"/>
    </source>
</evidence>
<feature type="region of interest" description="Disordered" evidence="5">
    <location>
        <begin position="534"/>
        <end position="554"/>
    </location>
</feature>
<dbReference type="PROSITE" id="PS50157">
    <property type="entry name" value="ZINC_FINGER_C2H2_2"/>
    <property type="match status" value="2"/>
</dbReference>
<dbReference type="InterPro" id="IPR022755">
    <property type="entry name" value="Znf_C2H2_jaz"/>
</dbReference>
<dbReference type="Gene3D" id="3.30.160.60">
    <property type="entry name" value="Classic Zinc Finger"/>
    <property type="match status" value="1"/>
</dbReference>
<feature type="domain" description="J" evidence="6">
    <location>
        <begin position="21"/>
        <end position="87"/>
    </location>
</feature>
<feature type="compositionally biased region" description="Acidic residues" evidence="5">
    <location>
        <begin position="379"/>
        <end position="392"/>
    </location>
</feature>
<dbReference type="InterPro" id="IPR036869">
    <property type="entry name" value="J_dom_sf"/>
</dbReference>
<dbReference type="Pfam" id="PF12171">
    <property type="entry name" value="zf-C2H2_jaz"/>
    <property type="match status" value="1"/>
</dbReference>
<feature type="compositionally biased region" description="Low complexity" evidence="5">
    <location>
        <begin position="481"/>
        <end position="490"/>
    </location>
</feature>
<dbReference type="Gene3D" id="1.10.287.110">
    <property type="entry name" value="DnaJ domain"/>
    <property type="match status" value="1"/>
</dbReference>
<dbReference type="InterPro" id="IPR036236">
    <property type="entry name" value="Znf_C2H2_sf"/>
</dbReference>
<feature type="compositionally biased region" description="Basic and acidic residues" evidence="5">
    <location>
        <begin position="254"/>
        <end position="267"/>
    </location>
</feature>
<dbReference type="PANTHER" id="PTHR44029">
    <property type="entry name" value="DNAJ HOMOLOG SUBFAMILY C MEMBER 21"/>
    <property type="match status" value="1"/>
</dbReference>
<dbReference type="PROSITE" id="PS00636">
    <property type="entry name" value="DNAJ_1"/>
    <property type="match status" value="1"/>
</dbReference>
<dbReference type="PANTHER" id="PTHR44029:SF1">
    <property type="entry name" value="DNAJ HOMOLOG SUBFAMILY C MEMBER 21"/>
    <property type="match status" value="1"/>
</dbReference>
<dbReference type="InterPro" id="IPR013087">
    <property type="entry name" value="Znf_C2H2_type"/>
</dbReference>
<dbReference type="PROSITE" id="PS50076">
    <property type="entry name" value="DNAJ_2"/>
    <property type="match status" value="1"/>
</dbReference>
<gene>
    <name evidence="8" type="ORF">CC80DRAFT_456146</name>
</gene>
<dbReference type="InterPro" id="IPR018253">
    <property type="entry name" value="DnaJ_domain_CS"/>
</dbReference>
<keyword evidence="9" id="KW-1185">Reference proteome</keyword>